<proteinExistence type="predicted"/>
<dbReference type="KEGG" id="foc:113204049"/>
<gene>
    <name evidence="5" type="primary">LOC113204049</name>
</gene>
<dbReference type="GeneID" id="113204049"/>
<evidence type="ECO:0000256" key="3">
    <source>
        <dbReference type="SAM" id="SignalP"/>
    </source>
</evidence>
<dbReference type="Proteomes" id="UP000504606">
    <property type="component" value="Unplaced"/>
</dbReference>
<keyword evidence="2" id="KW-0472">Membrane</keyword>
<reference evidence="5" key="1">
    <citation type="submission" date="2025-08" db="UniProtKB">
        <authorList>
            <consortium name="RefSeq"/>
        </authorList>
    </citation>
    <scope>IDENTIFICATION</scope>
    <source>
        <tissue evidence="5">Whole organism</tissue>
    </source>
</reference>
<evidence type="ECO:0000256" key="1">
    <source>
        <dbReference type="SAM" id="MobiDB-lite"/>
    </source>
</evidence>
<evidence type="ECO:0000313" key="5">
    <source>
        <dbReference type="RefSeq" id="XP_026274833.1"/>
    </source>
</evidence>
<feature type="chain" id="PRO_5026759608" evidence="3">
    <location>
        <begin position="38"/>
        <end position="203"/>
    </location>
</feature>
<evidence type="ECO:0000313" key="4">
    <source>
        <dbReference type="Proteomes" id="UP000504606"/>
    </source>
</evidence>
<feature type="signal peptide" evidence="3">
    <location>
        <begin position="1"/>
        <end position="37"/>
    </location>
</feature>
<keyword evidence="2" id="KW-1133">Transmembrane helix</keyword>
<organism evidence="4 5">
    <name type="scientific">Frankliniella occidentalis</name>
    <name type="common">Western flower thrips</name>
    <name type="synonym">Euthrips occidentalis</name>
    <dbReference type="NCBI Taxonomy" id="133901"/>
    <lineage>
        <taxon>Eukaryota</taxon>
        <taxon>Metazoa</taxon>
        <taxon>Ecdysozoa</taxon>
        <taxon>Arthropoda</taxon>
        <taxon>Hexapoda</taxon>
        <taxon>Insecta</taxon>
        <taxon>Pterygota</taxon>
        <taxon>Neoptera</taxon>
        <taxon>Paraneoptera</taxon>
        <taxon>Thysanoptera</taxon>
        <taxon>Terebrantia</taxon>
        <taxon>Thripoidea</taxon>
        <taxon>Thripidae</taxon>
        <taxon>Frankliniella</taxon>
    </lineage>
</organism>
<name>A0A6J1S2J2_FRAOC</name>
<keyword evidence="2" id="KW-0812">Transmembrane</keyword>
<keyword evidence="3" id="KW-0732">Signal</keyword>
<feature type="transmembrane region" description="Helical" evidence="2">
    <location>
        <begin position="151"/>
        <end position="172"/>
    </location>
</feature>
<sequence>MAQCTLATLGLLHPLRTAMTLPLLLMLLLAACSGGHGLHDEEELPPYHFPTGPTIGQLRVQANATTAAVTAAASAGSSSSSTPSSNVTVVSATLAAGNASAAAAATISTPTTAAVNGTTTTPSKAKPARTTPASSASGATLRPFVEPTKSAAVLVGVFVSLALLGYLGLMVWRRVLERRYGNREILINEEQFDHERDLGNFQL</sequence>
<protein>
    <submittedName>
        <fullName evidence="5">Integumentary mucin C.1-like</fullName>
    </submittedName>
</protein>
<keyword evidence="4" id="KW-1185">Reference proteome</keyword>
<accession>A0A6J1S2J2</accession>
<dbReference type="RefSeq" id="XP_026274833.1">
    <property type="nucleotide sequence ID" value="XM_026419048.2"/>
</dbReference>
<dbReference type="OrthoDB" id="8197303at2759"/>
<evidence type="ECO:0000256" key="2">
    <source>
        <dbReference type="SAM" id="Phobius"/>
    </source>
</evidence>
<dbReference type="AlphaFoldDB" id="A0A6J1S2J2"/>
<feature type="region of interest" description="Disordered" evidence="1">
    <location>
        <begin position="114"/>
        <end position="138"/>
    </location>
</feature>